<feature type="signal peptide" evidence="3">
    <location>
        <begin position="1"/>
        <end position="21"/>
    </location>
</feature>
<keyword evidence="3" id="KW-0732">Signal</keyword>
<dbReference type="OrthoDB" id="5978702at2759"/>
<evidence type="ECO:0000313" key="4">
    <source>
        <dbReference type="EMBL" id="KAJ7360051.1"/>
    </source>
</evidence>
<reference evidence="4" key="1">
    <citation type="submission" date="2023-01" db="EMBL/GenBank/DDBJ databases">
        <title>Genome assembly of the deep-sea coral Lophelia pertusa.</title>
        <authorList>
            <person name="Herrera S."/>
            <person name="Cordes E."/>
        </authorList>
    </citation>
    <scope>NUCLEOTIDE SEQUENCE</scope>
    <source>
        <strain evidence="4">USNM1676648</strain>
        <tissue evidence="4">Polyp</tissue>
    </source>
</reference>
<protein>
    <submittedName>
        <fullName evidence="4">Uncharacterized protein</fullName>
    </submittedName>
</protein>
<accession>A0A9W9YNA0</accession>
<feature type="region of interest" description="Disordered" evidence="1">
    <location>
        <begin position="421"/>
        <end position="445"/>
    </location>
</feature>
<feature type="transmembrane region" description="Helical" evidence="2">
    <location>
        <begin position="259"/>
        <end position="283"/>
    </location>
</feature>
<keyword evidence="2" id="KW-0812">Transmembrane</keyword>
<keyword evidence="2" id="KW-1133">Transmembrane helix</keyword>
<evidence type="ECO:0000256" key="1">
    <source>
        <dbReference type="SAM" id="MobiDB-lite"/>
    </source>
</evidence>
<sequence length="445" mass="49058">MKPSLGRAVLLIIMLCAIVECRPMQAPYNAGSPVIDSRGSSAGEYFVEDGLFNVQDTPGSKANMEYIRTVRTQNTNTGLQRLVGTSRIIRDLSRSKRSVNQHLEDKKLDVPNTSSQADQQYISSADARQNPTERVKIEIIERPKELRIYVNKSPSNKQSHTDAGKKGLKKLQREILNVAKLRSTDEATFNKDRDAKFSATKEIYSDDDDNEISGQDGSGDALNFHDTLSLLSKDHAPDHKPAKHRHAHQKKKFSDGADVGGVGLLWSLVVIAFVLAVVSIVFLTRSCCSGKTPDVELKSVNLEKSSKLMSSDQSALKEARIQVGKRKSQENRKVLRRLSADQGASTVNEELALACSVISPTIETRQKNSGALHTRACIRAATSHSRRNSSFQEDLEKARCEFVNAPARFAKLVSLAGDEKETEAVQDSDSEAVETRDSPVVINLQ</sequence>
<comment type="caution">
    <text evidence="4">The sequence shown here is derived from an EMBL/GenBank/DDBJ whole genome shotgun (WGS) entry which is preliminary data.</text>
</comment>
<name>A0A9W9YNA0_9CNID</name>
<feature type="region of interest" description="Disordered" evidence="1">
    <location>
        <begin position="100"/>
        <end position="129"/>
    </location>
</feature>
<evidence type="ECO:0000256" key="2">
    <source>
        <dbReference type="SAM" id="Phobius"/>
    </source>
</evidence>
<gene>
    <name evidence="4" type="ORF">OS493_019142</name>
</gene>
<feature type="chain" id="PRO_5040937412" evidence="3">
    <location>
        <begin position="22"/>
        <end position="445"/>
    </location>
</feature>
<dbReference type="EMBL" id="MU827312">
    <property type="protein sequence ID" value="KAJ7360051.1"/>
    <property type="molecule type" value="Genomic_DNA"/>
</dbReference>
<evidence type="ECO:0000256" key="3">
    <source>
        <dbReference type="SAM" id="SignalP"/>
    </source>
</evidence>
<keyword evidence="5" id="KW-1185">Reference proteome</keyword>
<dbReference type="AlphaFoldDB" id="A0A9W9YNA0"/>
<feature type="compositionally biased region" description="Polar residues" evidence="1">
    <location>
        <begin position="111"/>
        <end position="129"/>
    </location>
</feature>
<dbReference type="Proteomes" id="UP001163046">
    <property type="component" value="Unassembled WGS sequence"/>
</dbReference>
<evidence type="ECO:0000313" key="5">
    <source>
        <dbReference type="Proteomes" id="UP001163046"/>
    </source>
</evidence>
<proteinExistence type="predicted"/>
<organism evidence="4 5">
    <name type="scientific">Desmophyllum pertusum</name>
    <dbReference type="NCBI Taxonomy" id="174260"/>
    <lineage>
        <taxon>Eukaryota</taxon>
        <taxon>Metazoa</taxon>
        <taxon>Cnidaria</taxon>
        <taxon>Anthozoa</taxon>
        <taxon>Hexacorallia</taxon>
        <taxon>Scleractinia</taxon>
        <taxon>Caryophylliina</taxon>
        <taxon>Caryophylliidae</taxon>
        <taxon>Desmophyllum</taxon>
    </lineage>
</organism>
<keyword evidence="2" id="KW-0472">Membrane</keyword>